<dbReference type="PANTHER" id="PTHR30354">
    <property type="entry name" value="GNT FAMILY GLUCONATE TRANSPORTER"/>
    <property type="match status" value="1"/>
</dbReference>
<evidence type="ECO:0000313" key="2">
    <source>
        <dbReference type="EMBL" id="MBP2258438.1"/>
    </source>
</evidence>
<name>A0ABS4SAB8_9BACI</name>
<feature type="transmembrane region" description="Helical" evidence="1">
    <location>
        <begin position="58"/>
        <end position="77"/>
    </location>
</feature>
<feature type="transmembrane region" description="Helical" evidence="1">
    <location>
        <begin position="252"/>
        <end position="269"/>
    </location>
</feature>
<feature type="transmembrane region" description="Helical" evidence="1">
    <location>
        <begin position="97"/>
        <end position="125"/>
    </location>
</feature>
<proteinExistence type="predicted"/>
<accession>A0ABS4SAB8</accession>
<feature type="transmembrane region" description="Helical" evidence="1">
    <location>
        <begin position="137"/>
        <end position="154"/>
    </location>
</feature>
<protein>
    <submittedName>
        <fullName evidence="2">H+/gluconate symporter-like permease</fullName>
    </submittedName>
</protein>
<keyword evidence="3" id="KW-1185">Reference proteome</keyword>
<comment type="caution">
    <text evidence="2">The sequence shown here is derived from an EMBL/GenBank/DDBJ whole genome shotgun (WGS) entry which is preliminary data.</text>
</comment>
<feature type="transmembrane region" description="Helical" evidence="1">
    <location>
        <begin position="229"/>
        <end position="246"/>
    </location>
</feature>
<organism evidence="2 3">
    <name type="scientific">Virgibacillus alimentarius</name>
    <dbReference type="NCBI Taxonomy" id="698769"/>
    <lineage>
        <taxon>Bacteria</taxon>
        <taxon>Bacillati</taxon>
        <taxon>Bacillota</taxon>
        <taxon>Bacilli</taxon>
        <taxon>Bacillales</taxon>
        <taxon>Bacillaceae</taxon>
        <taxon>Virgibacillus</taxon>
    </lineage>
</organism>
<keyword evidence="1" id="KW-0812">Transmembrane</keyword>
<keyword evidence="1" id="KW-0472">Membrane</keyword>
<evidence type="ECO:0000256" key="1">
    <source>
        <dbReference type="SAM" id="Phobius"/>
    </source>
</evidence>
<dbReference type="Pfam" id="PF02447">
    <property type="entry name" value="GntP_permease"/>
    <property type="match status" value="1"/>
</dbReference>
<feature type="transmembrane region" description="Helical" evidence="1">
    <location>
        <begin position="174"/>
        <end position="195"/>
    </location>
</feature>
<dbReference type="InterPro" id="IPR003474">
    <property type="entry name" value="Glcn_transporter"/>
</dbReference>
<sequence>MLGIVLGLLLLIILAYRGWSIIWIAPICAGVVALFGGLDLLDAYTGTYMEGFVDFTKSWFPVFMLGAILGKLMEYTGMAQSIASGIIKLFGKKQATIGVVLASSVLAYGGISVFVVVFAVYPLAVSMFREADIPKRLMPGTIVAGMMTFAMTALPGTPQIQNLIPTDYFGTTAAAAPMMGVAAAIVMGVGSILYLKWREKKLKAAGEVFIGSDEDEKVKKQLMENPPHILLSLLPILAVIITLNLFKWDIVISLLSGILLILLLSVKRFKGFVPALNKGAGDSVMAMINTSAAVGFGTVVRAVPGFQKLSDFVLGLDANPLISLTVATNLLSGATGSASGGLGITMEALGQKYNEIAQATGIAPEAFHRIASIASGGLDALPHNGAVLTILIVTGMSHKESYKDIAVIAIAFPMLSLIPAILLASLGIY</sequence>
<dbReference type="RefSeq" id="WP_029266442.1">
    <property type="nucleotide sequence ID" value="NZ_JAGIKX010000026.1"/>
</dbReference>
<keyword evidence="1" id="KW-1133">Transmembrane helix</keyword>
<dbReference type="Proteomes" id="UP001519294">
    <property type="component" value="Unassembled WGS sequence"/>
</dbReference>
<dbReference type="EMBL" id="JAGIKX010000026">
    <property type="protein sequence ID" value="MBP2258438.1"/>
    <property type="molecule type" value="Genomic_DNA"/>
</dbReference>
<dbReference type="PANTHER" id="PTHR30354:SF7">
    <property type="entry name" value="BLL7963 PROTEIN"/>
    <property type="match status" value="1"/>
</dbReference>
<evidence type="ECO:0000313" key="3">
    <source>
        <dbReference type="Proteomes" id="UP001519294"/>
    </source>
</evidence>
<reference evidence="2 3" key="1">
    <citation type="submission" date="2021-03" db="EMBL/GenBank/DDBJ databases">
        <title>Genomic Encyclopedia of Type Strains, Phase IV (KMG-IV): sequencing the most valuable type-strain genomes for metagenomic binning, comparative biology and taxonomic classification.</title>
        <authorList>
            <person name="Goeker M."/>
        </authorList>
    </citation>
    <scope>NUCLEOTIDE SEQUENCE [LARGE SCALE GENOMIC DNA]</scope>
    <source>
        <strain evidence="2 3">DSM 25790</strain>
    </source>
</reference>
<gene>
    <name evidence="2" type="ORF">J2Z81_002421</name>
</gene>
<feature type="transmembrane region" description="Helical" evidence="1">
    <location>
        <begin position="405"/>
        <end position="428"/>
    </location>
</feature>